<evidence type="ECO:0000313" key="12">
    <source>
        <dbReference type="Proteomes" id="UP000789390"/>
    </source>
</evidence>
<keyword evidence="7" id="KW-1015">Disulfide bond</keyword>
<accession>A0A8J2WNU7</accession>
<dbReference type="GO" id="GO:0043252">
    <property type="term" value="P:sodium-independent organic anion transport"/>
    <property type="evidence" value="ECO:0007669"/>
    <property type="project" value="TreeGrafter"/>
</dbReference>
<evidence type="ECO:0000256" key="6">
    <source>
        <dbReference type="ARBA" id="ARBA00023136"/>
    </source>
</evidence>
<dbReference type="InterPro" id="IPR004156">
    <property type="entry name" value="OATP"/>
</dbReference>
<feature type="transmembrane region" description="Helical" evidence="8">
    <location>
        <begin position="77"/>
        <end position="96"/>
    </location>
</feature>
<evidence type="ECO:0000313" key="11">
    <source>
        <dbReference type="EMBL" id="CAH0111726.1"/>
    </source>
</evidence>
<comment type="similarity">
    <text evidence="2 8">Belongs to the organo anion transporter (TC 2.A.60) family.</text>
</comment>
<dbReference type="Proteomes" id="UP000789390">
    <property type="component" value="Unassembled WGS sequence"/>
</dbReference>
<proteinExistence type="inferred from homology"/>
<feature type="region of interest" description="Disordered" evidence="9">
    <location>
        <begin position="657"/>
        <end position="682"/>
    </location>
</feature>
<dbReference type="InterPro" id="IPR036259">
    <property type="entry name" value="MFS_trans_sf"/>
</dbReference>
<evidence type="ECO:0000256" key="7">
    <source>
        <dbReference type="ARBA" id="ARBA00023157"/>
    </source>
</evidence>
<dbReference type="Pfam" id="PF03137">
    <property type="entry name" value="OATP"/>
    <property type="match status" value="1"/>
</dbReference>
<keyword evidence="8" id="KW-0813">Transport</keyword>
<feature type="domain" description="Kazal-like" evidence="10">
    <location>
        <begin position="459"/>
        <end position="515"/>
    </location>
</feature>
<organism evidence="11 12">
    <name type="scientific">Daphnia galeata</name>
    <dbReference type="NCBI Taxonomy" id="27404"/>
    <lineage>
        <taxon>Eukaryota</taxon>
        <taxon>Metazoa</taxon>
        <taxon>Ecdysozoa</taxon>
        <taxon>Arthropoda</taxon>
        <taxon>Crustacea</taxon>
        <taxon>Branchiopoda</taxon>
        <taxon>Diplostraca</taxon>
        <taxon>Cladocera</taxon>
        <taxon>Anomopoda</taxon>
        <taxon>Daphniidae</taxon>
        <taxon>Daphnia</taxon>
    </lineage>
</organism>
<feature type="transmembrane region" description="Helical" evidence="8">
    <location>
        <begin position="194"/>
        <end position="219"/>
    </location>
</feature>
<name>A0A8J2WNU7_9CRUS</name>
<comment type="caution">
    <text evidence="11">The sequence shown here is derived from an EMBL/GenBank/DDBJ whole genome shotgun (WGS) entry which is preliminary data.</text>
</comment>
<feature type="transmembrane region" description="Helical" evidence="8">
    <location>
        <begin position="418"/>
        <end position="437"/>
    </location>
</feature>
<dbReference type="PANTHER" id="PTHR11388:SF76">
    <property type="entry name" value="SOLUTE CARRIER ORGANIC ANION TRANSPORTER FAMILY MEMBER"/>
    <property type="match status" value="1"/>
</dbReference>
<keyword evidence="6 8" id="KW-0472">Membrane</keyword>
<dbReference type="GO" id="GO:0016323">
    <property type="term" value="C:basolateral plasma membrane"/>
    <property type="evidence" value="ECO:0007669"/>
    <property type="project" value="TreeGrafter"/>
</dbReference>
<dbReference type="PANTHER" id="PTHR11388">
    <property type="entry name" value="ORGANIC ANION TRANSPORTER"/>
    <property type="match status" value="1"/>
</dbReference>
<dbReference type="GO" id="GO:0015347">
    <property type="term" value="F:sodium-independent organic anion transmembrane transporter activity"/>
    <property type="evidence" value="ECO:0007669"/>
    <property type="project" value="TreeGrafter"/>
</dbReference>
<comment type="subcellular location">
    <subcellularLocation>
        <location evidence="1 8">Cell membrane</location>
        <topology evidence="1 8">Multi-pass membrane protein</topology>
    </subcellularLocation>
</comment>
<feature type="compositionally biased region" description="Polar residues" evidence="9">
    <location>
        <begin position="657"/>
        <end position="672"/>
    </location>
</feature>
<feature type="transmembrane region" description="Helical" evidence="8">
    <location>
        <begin position="36"/>
        <end position="57"/>
    </location>
</feature>
<dbReference type="Gene3D" id="1.20.1250.20">
    <property type="entry name" value="MFS general substrate transporter like domains"/>
    <property type="match status" value="1"/>
</dbReference>
<keyword evidence="8" id="KW-0406">Ion transport</keyword>
<evidence type="ECO:0000256" key="2">
    <source>
        <dbReference type="ARBA" id="ARBA00009657"/>
    </source>
</evidence>
<dbReference type="PROSITE" id="PS51465">
    <property type="entry name" value="KAZAL_2"/>
    <property type="match status" value="1"/>
</dbReference>
<keyword evidence="4 8" id="KW-0812">Transmembrane</keyword>
<keyword evidence="5 8" id="KW-1133">Transmembrane helix</keyword>
<evidence type="ECO:0000256" key="1">
    <source>
        <dbReference type="ARBA" id="ARBA00004651"/>
    </source>
</evidence>
<feature type="transmembrane region" description="Helical" evidence="8">
    <location>
        <begin position="385"/>
        <end position="406"/>
    </location>
</feature>
<evidence type="ECO:0000256" key="3">
    <source>
        <dbReference type="ARBA" id="ARBA00022475"/>
    </source>
</evidence>
<feature type="transmembrane region" description="Helical" evidence="8">
    <location>
        <begin position="103"/>
        <end position="125"/>
    </location>
</feature>
<dbReference type="NCBIfam" id="TIGR00805">
    <property type="entry name" value="oat"/>
    <property type="match status" value="1"/>
</dbReference>
<keyword evidence="12" id="KW-1185">Reference proteome</keyword>
<evidence type="ECO:0000256" key="4">
    <source>
        <dbReference type="ARBA" id="ARBA00022692"/>
    </source>
</evidence>
<feature type="transmembrane region" description="Helical" evidence="8">
    <location>
        <begin position="346"/>
        <end position="365"/>
    </location>
</feature>
<feature type="transmembrane region" description="Helical" evidence="8">
    <location>
        <begin position="548"/>
        <end position="565"/>
    </location>
</feature>
<dbReference type="AlphaFoldDB" id="A0A8J2WNU7"/>
<feature type="transmembrane region" description="Helical" evidence="8">
    <location>
        <begin position="610"/>
        <end position="629"/>
    </location>
</feature>
<protein>
    <recommendedName>
        <fullName evidence="8">Solute carrier organic anion transporter family member</fullName>
    </recommendedName>
</protein>
<feature type="transmembrane region" description="Helical" evidence="8">
    <location>
        <begin position="586"/>
        <end position="604"/>
    </location>
</feature>
<dbReference type="GO" id="GO:0006811">
    <property type="term" value="P:monoatomic ion transport"/>
    <property type="evidence" value="ECO:0007669"/>
    <property type="project" value="UniProtKB-KW"/>
</dbReference>
<evidence type="ECO:0000256" key="9">
    <source>
        <dbReference type="SAM" id="MobiDB-lite"/>
    </source>
</evidence>
<reference evidence="11" key="1">
    <citation type="submission" date="2021-11" db="EMBL/GenBank/DDBJ databases">
        <authorList>
            <person name="Schell T."/>
        </authorList>
    </citation>
    <scope>NUCLEOTIDE SEQUENCE</scope>
    <source>
        <strain evidence="11">M5</strain>
    </source>
</reference>
<feature type="transmembrane region" description="Helical" evidence="8">
    <location>
        <begin position="278"/>
        <end position="298"/>
    </location>
</feature>
<evidence type="ECO:0000256" key="8">
    <source>
        <dbReference type="RuleBase" id="RU362056"/>
    </source>
</evidence>
<feature type="transmembrane region" description="Helical" evidence="8">
    <location>
        <begin position="240"/>
        <end position="258"/>
    </location>
</feature>
<gene>
    <name evidence="11" type="ORF">DGAL_LOCUS15380</name>
</gene>
<evidence type="ECO:0000256" key="5">
    <source>
        <dbReference type="ARBA" id="ARBA00022989"/>
    </source>
</evidence>
<dbReference type="CDD" id="cd17336">
    <property type="entry name" value="MFS_SLCO_OATP"/>
    <property type="match status" value="1"/>
</dbReference>
<dbReference type="SUPFAM" id="SSF103473">
    <property type="entry name" value="MFS general substrate transporter"/>
    <property type="match status" value="2"/>
</dbReference>
<evidence type="ECO:0000259" key="10">
    <source>
        <dbReference type="PROSITE" id="PS51465"/>
    </source>
</evidence>
<dbReference type="InterPro" id="IPR002350">
    <property type="entry name" value="Kazal_dom"/>
</dbReference>
<keyword evidence="3" id="KW-1003">Cell membrane</keyword>
<dbReference type="OrthoDB" id="5062115at2759"/>
<sequence length="682" mass="75393">MGKVKKSKLEEDEEDTQCGLGPFRGKWLQGFATKKSYLLTYSFLGLFQAMFFSYSIATLTTLEKQFKLKSQTTGILLSGNEVSQILLSLVMTYFGGHGHRPRLAAFGVIFSGVASLLVVVPHFVYGQFAAVTNGSIRMKDISLDILRTSVKVFFDLKLLIMTRSLDVCSTSPDSVMPTINPEDSCDDTAPIGPMIYIFMSQFVSGIGTTLFSILGITYLDDNVKRKQTPMFIGLMSSLRLIGPVFGYGLAAICMRMYVNLSETTTLKPRDPSWIGAWWLGFMIIGIIQISTAWLLACFPRRLPKKPSTAEGFSTIAAQKSVQRNKPEERTFKQFPAALRRLLTNKILILNNCAGVFFVFALSGYITFLPKYMETQFQQSSSMSGLVNGLTGIMFMCTGLLLAGYLISRFKFPAWKLQVWDVIIGIIWVTILVVFAFLGCNSKPIHGLENAENGNNAMLGIPTTSCNEDCNCQANRFAPACSEDGQVNFFSGCHAGCTMMNSTGEQTIFSDCSCIKEWKNTTQFSNSTTDYGSWYNGRAIGGYCPSNCFQMFLIYISVMGIIKFLSSMGRVSNILITFRCVPHEDKSFAIGLGYLLTSLFAFIPAPIVYGAVIGVVLIAVVFDFFTCFAVRDLDLYAEDPVEAEDNGTVASANNKELQPMLSSRPTPPTNNINEEGFIRTLEP</sequence>
<dbReference type="EMBL" id="CAKKLH010000316">
    <property type="protein sequence ID" value="CAH0111726.1"/>
    <property type="molecule type" value="Genomic_DNA"/>
</dbReference>